<dbReference type="Gene3D" id="3.40.190.10">
    <property type="entry name" value="Periplasmic binding protein-like II"/>
    <property type="match status" value="1"/>
</dbReference>
<dbReference type="InterPro" id="IPR006059">
    <property type="entry name" value="SBP"/>
</dbReference>
<dbReference type="AlphaFoldDB" id="A0A562VA45"/>
<dbReference type="PANTHER" id="PTHR43649:SF30">
    <property type="entry name" value="ABC TRANSPORTER SUBSTRATE-BINDING PROTEIN"/>
    <property type="match status" value="1"/>
</dbReference>
<feature type="signal peptide" evidence="1">
    <location>
        <begin position="1"/>
        <end position="19"/>
    </location>
</feature>
<feature type="chain" id="PRO_5039006284" evidence="1">
    <location>
        <begin position="20"/>
        <end position="457"/>
    </location>
</feature>
<dbReference type="RefSeq" id="WP_147132207.1">
    <property type="nucleotide sequence ID" value="NZ_BAABIJ010000001.1"/>
</dbReference>
<dbReference type="PANTHER" id="PTHR43649">
    <property type="entry name" value="ARABINOSE-BINDING PROTEIN-RELATED"/>
    <property type="match status" value="1"/>
</dbReference>
<keyword evidence="1" id="KW-0732">Signal</keyword>
<dbReference type="OrthoDB" id="9795467at2"/>
<sequence>MTRTLLPSAVLAVSLAAGCAQGIADRDGADVHFDADSPVAGALNVMGFAAQDEIGQTRLDAAGEAMPDVDVSLVEGELDVQQFMSAVSTGEPPDLIYANRDQIGTFASRGAIMPLDDCLDGEGIDIGLFREPAVAQVSFGDSVYGVPEFNQVQITMANADLLAEAGLDVADVNGSDWEAVTAANRELHHTEDDGLSVIGFDSKLPEFLPLWAKANGADLLSADGRTAHLDDPAVIEALEFAVAIYEEQGGFGAVKALRDSADFFGSGNQFASGSLGAMPFEQWYVNILNDVSPDAPLAFDTFRDRRGEPLAFASGSAWAIPEGSANPQAACRFLKTMTATDTWLAAAQARADARAEEGKPFTGLLTCNVEADAQIRDRFVDETTDSVWAEAVTATYTANAHTFSLPANPADAEFEAAWQDAVNRVLNGEAAPAEALREAQTVAQEALDTAWAQWAQR</sequence>
<evidence type="ECO:0000313" key="2">
    <source>
        <dbReference type="EMBL" id="TWJ14711.1"/>
    </source>
</evidence>
<accession>A0A562VA45</accession>
<dbReference type="EMBL" id="VLLL01000005">
    <property type="protein sequence ID" value="TWJ14711.1"/>
    <property type="molecule type" value="Genomic_DNA"/>
</dbReference>
<dbReference type="PROSITE" id="PS51257">
    <property type="entry name" value="PROKAR_LIPOPROTEIN"/>
    <property type="match status" value="1"/>
</dbReference>
<dbReference type="SUPFAM" id="SSF53850">
    <property type="entry name" value="Periplasmic binding protein-like II"/>
    <property type="match status" value="1"/>
</dbReference>
<organism evidence="2 3">
    <name type="scientific">Stackebrandtia albiflava</name>
    <dbReference type="NCBI Taxonomy" id="406432"/>
    <lineage>
        <taxon>Bacteria</taxon>
        <taxon>Bacillati</taxon>
        <taxon>Actinomycetota</taxon>
        <taxon>Actinomycetes</taxon>
        <taxon>Glycomycetales</taxon>
        <taxon>Glycomycetaceae</taxon>
        <taxon>Stackebrandtia</taxon>
    </lineage>
</organism>
<comment type="caution">
    <text evidence="2">The sequence shown here is derived from an EMBL/GenBank/DDBJ whole genome shotgun (WGS) entry which is preliminary data.</text>
</comment>
<name>A0A562VA45_9ACTN</name>
<keyword evidence="2" id="KW-0813">Transport</keyword>
<proteinExistence type="predicted"/>
<keyword evidence="3" id="KW-1185">Reference proteome</keyword>
<dbReference type="Proteomes" id="UP000321617">
    <property type="component" value="Unassembled WGS sequence"/>
</dbReference>
<evidence type="ECO:0000256" key="1">
    <source>
        <dbReference type="SAM" id="SignalP"/>
    </source>
</evidence>
<evidence type="ECO:0000313" key="3">
    <source>
        <dbReference type="Proteomes" id="UP000321617"/>
    </source>
</evidence>
<dbReference type="Pfam" id="PF01547">
    <property type="entry name" value="SBP_bac_1"/>
    <property type="match status" value="1"/>
</dbReference>
<dbReference type="InterPro" id="IPR050490">
    <property type="entry name" value="Bact_solute-bd_prot1"/>
</dbReference>
<reference evidence="2 3" key="1">
    <citation type="journal article" date="2013" name="Stand. Genomic Sci.">
        <title>Genomic Encyclopedia of Type Strains, Phase I: The one thousand microbial genomes (KMG-I) project.</title>
        <authorList>
            <person name="Kyrpides N.C."/>
            <person name="Woyke T."/>
            <person name="Eisen J.A."/>
            <person name="Garrity G."/>
            <person name="Lilburn T.G."/>
            <person name="Beck B.J."/>
            <person name="Whitman W.B."/>
            <person name="Hugenholtz P."/>
            <person name="Klenk H.P."/>
        </authorList>
    </citation>
    <scope>NUCLEOTIDE SEQUENCE [LARGE SCALE GENOMIC DNA]</scope>
    <source>
        <strain evidence="2 3">DSM 45044</strain>
    </source>
</reference>
<protein>
    <submittedName>
        <fullName evidence="2">Multiple sugar transport system substrate-binding protein</fullName>
    </submittedName>
</protein>
<gene>
    <name evidence="2" type="ORF">LX16_0400</name>
</gene>
<keyword evidence="2" id="KW-0762">Sugar transport</keyword>